<organism evidence="6 7">
    <name type="scientific">Stanieria cyanosphaera (strain ATCC 29371 / PCC 7437)</name>
    <dbReference type="NCBI Taxonomy" id="111780"/>
    <lineage>
        <taxon>Bacteria</taxon>
        <taxon>Bacillati</taxon>
        <taxon>Cyanobacteriota</taxon>
        <taxon>Cyanophyceae</taxon>
        <taxon>Pleurocapsales</taxon>
        <taxon>Dermocarpellaceae</taxon>
        <taxon>Stanieria</taxon>
    </lineage>
</organism>
<accession>K9XZN6</accession>
<dbReference type="SUPFAM" id="SSF103473">
    <property type="entry name" value="MFS general substrate transporter"/>
    <property type="match status" value="1"/>
</dbReference>
<dbReference type="EMBL" id="CP003653">
    <property type="protein sequence ID" value="AFZ37127.1"/>
    <property type="molecule type" value="Genomic_DNA"/>
</dbReference>
<evidence type="ECO:0000313" key="7">
    <source>
        <dbReference type="Proteomes" id="UP000010473"/>
    </source>
</evidence>
<feature type="transmembrane region" description="Helical" evidence="5">
    <location>
        <begin position="12"/>
        <end position="31"/>
    </location>
</feature>
<dbReference type="OrthoDB" id="9763654at2"/>
<feature type="transmembrane region" description="Helical" evidence="5">
    <location>
        <begin position="299"/>
        <end position="317"/>
    </location>
</feature>
<dbReference type="AlphaFoldDB" id="K9XZN6"/>
<keyword evidence="7" id="KW-1185">Reference proteome</keyword>
<feature type="transmembrane region" description="Helical" evidence="5">
    <location>
        <begin position="51"/>
        <end position="73"/>
    </location>
</feature>
<dbReference type="NCBIfam" id="NF002707">
    <property type="entry name" value="PRK02509.1"/>
    <property type="match status" value="1"/>
</dbReference>
<reference evidence="7" key="1">
    <citation type="journal article" date="2013" name="Proc. Natl. Acad. Sci. U.S.A.">
        <title>Improving the coverage of the cyanobacterial phylum using diversity-driven genome sequencing.</title>
        <authorList>
            <person name="Shih P.M."/>
            <person name="Wu D."/>
            <person name="Latifi A."/>
            <person name="Axen S.D."/>
            <person name="Fewer D.P."/>
            <person name="Talla E."/>
            <person name="Calteau A."/>
            <person name="Cai F."/>
            <person name="Tandeau de Marsac N."/>
            <person name="Rippka R."/>
            <person name="Herdman M."/>
            <person name="Sivonen K."/>
            <person name="Coursin T."/>
            <person name="Laurent T."/>
            <person name="Goodwin L."/>
            <person name="Nolan M."/>
            <person name="Davenport K.W."/>
            <person name="Han C.S."/>
            <person name="Rubin E.M."/>
            <person name="Eisen J.A."/>
            <person name="Woyke T."/>
            <person name="Gugger M."/>
            <person name="Kerfeld C.A."/>
        </authorList>
    </citation>
    <scope>NUCLEOTIDE SEQUENCE [LARGE SCALE GENOMIC DNA]</scope>
    <source>
        <strain evidence="7">ATCC 29371 / PCC 7437</strain>
    </source>
</reference>
<feature type="transmembrane region" description="Helical" evidence="5">
    <location>
        <begin position="187"/>
        <end position="217"/>
    </location>
</feature>
<dbReference type="GO" id="GO:0005576">
    <property type="term" value="C:extracellular region"/>
    <property type="evidence" value="ECO:0007669"/>
    <property type="project" value="TreeGrafter"/>
</dbReference>
<comment type="similarity">
    <text evidence="5">Belongs to the UPF0182 family.</text>
</comment>
<keyword evidence="3 5" id="KW-1133">Transmembrane helix</keyword>
<protein>
    <recommendedName>
        <fullName evidence="5">UPF0182 protein Sta7437_3629</fullName>
    </recommendedName>
</protein>
<dbReference type="GO" id="GO:0005886">
    <property type="term" value="C:plasma membrane"/>
    <property type="evidence" value="ECO:0007669"/>
    <property type="project" value="UniProtKB-SubCell"/>
</dbReference>
<evidence type="ECO:0000256" key="3">
    <source>
        <dbReference type="ARBA" id="ARBA00022989"/>
    </source>
</evidence>
<feature type="transmembrane region" description="Helical" evidence="5">
    <location>
        <begin position="337"/>
        <end position="360"/>
    </location>
</feature>
<dbReference type="PANTHER" id="PTHR39344">
    <property type="entry name" value="UPF0182 PROTEIN SLL1060"/>
    <property type="match status" value="1"/>
</dbReference>
<dbReference type="HAMAP" id="MF_01600">
    <property type="entry name" value="UPF0182"/>
    <property type="match status" value="1"/>
</dbReference>
<dbReference type="Proteomes" id="UP000010473">
    <property type="component" value="Chromosome"/>
</dbReference>
<keyword evidence="1 5" id="KW-1003">Cell membrane</keyword>
<evidence type="ECO:0000256" key="1">
    <source>
        <dbReference type="ARBA" id="ARBA00022475"/>
    </source>
</evidence>
<dbReference type="RefSeq" id="WP_015194788.1">
    <property type="nucleotide sequence ID" value="NC_019748.1"/>
</dbReference>
<dbReference type="HOGENOM" id="CLU_007733_0_0_3"/>
<dbReference type="eggNOG" id="COG1615">
    <property type="taxonomic scope" value="Bacteria"/>
</dbReference>
<evidence type="ECO:0000256" key="2">
    <source>
        <dbReference type="ARBA" id="ARBA00022692"/>
    </source>
</evidence>
<feature type="transmembrane region" description="Helical" evidence="5">
    <location>
        <begin position="381"/>
        <end position="403"/>
    </location>
</feature>
<proteinExistence type="inferred from homology"/>
<dbReference type="InterPro" id="IPR036259">
    <property type="entry name" value="MFS_trans_sf"/>
</dbReference>
<feature type="transmembrane region" description="Helical" evidence="5">
    <location>
        <begin position="259"/>
        <end position="278"/>
    </location>
</feature>
<dbReference type="KEGG" id="scs:Sta7437_3629"/>
<dbReference type="InterPro" id="IPR005372">
    <property type="entry name" value="UPF0182"/>
</dbReference>
<feature type="transmembrane region" description="Helical" evidence="5">
    <location>
        <begin position="119"/>
        <end position="143"/>
    </location>
</feature>
<evidence type="ECO:0000256" key="4">
    <source>
        <dbReference type="ARBA" id="ARBA00023136"/>
    </source>
</evidence>
<keyword evidence="4 5" id="KW-0472">Membrane</keyword>
<gene>
    <name evidence="6" type="ordered locus">Sta7437_3629</name>
</gene>
<keyword evidence="2 5" id="KW-0812">Transmembrane</keyword>
<dbReference type="Pfam" id="PF03699">
    <property type="entry name" value="UPF0182"/>
    <property type="match status" value="1"/>
</dbReference>
<comment type="subcellular location">
    <subcellularLocation>
        <location evidence="5">Cell membrane</location>
        <topology evidence="5">Multi-pass membrane protein</topology>
    </subcellularLocation>
</comment>
<evidence type="ECO:0000256" key="5">
    <source>
        <dbReference type="HAMAP-Rule" id="MF_01600"/>
    </source>
</evidence>
<dbReference type="STRING" id="111780.Sta7437_3629"/>
<name>K9XZN6_STAC7</name>
<evidence type="ECO:0000313" key="6">
    <source>
        <dbReference type="EMBL" id="AFZ37127.1"/>
    </source>
</evidence>
<sequence length="991" mass="115026">MPKLLSERIFRLAVIIIGAWLLIDLLAHVVTEILWFKEVNYLSVLLKRWGWQLLLWVVACGVSIGFLLTNWFIANRLAWRWLPQNENNSLGIAYLPGRQDKPGFKTPNQKFVLRLKLPLLLILVLISSSAIAFLVVYYSTIAFQAWHYNYNLPKIIPTLPSLFTWLSVVKIFTAIKQPQYLEQSMIIIFLALLLIFKPKSFLLALSVIISLAFSLIISGNWTVFLQYFNKSLFNTVDPQFGNDISFYIFSFPVWKLLNLWLLGLFGFALLGSFLFYLLSGNSLFEGKFNGFSTQQSWHLSCLLSGLFLIVALRHWLNRYDLLYSQRGVIYGANFTDITIQLPLETILTITAIVVGIWLSLQVLISYRPKKYQFKLGKKRIISWWLVLIYLLILVVGNLTGPIVQRLVVQPNELAKESKFIQRSIAMTRTAFGLDKIDDQIFNPQDQLTATDIQQNDLTIDNIRLWDTRPILQTNRQLQQIRLYYKFFDADIDRYTIGETENNKQQVIIAPRELDYSSVPQRAQTWVNKHLIYTHGYGFTLSPVNQVDQGGLPFYFVKDIGTGTQEEGTLTVSSELIRQNIPIGQPRIYYGELTDPYIMTPSTVREFDFPSGEENIYNTYDGNGGIRIGNYLSRLLFAEYLKDWQMIFTQNFTDETKLLLRRNINRRVRTIAPFLRYDRDPYLVVADVENEQGKKEPNYLYWIIDAYTTSDRYPYSDPEDDDFNYIRNSVKVVIDAYNGDVTFYIAEPEDPIVQTWQNIFPSLFKSLEEMPVSLRRHIRYPEDLFSIQSEKLLIYHMTDAQVFYNREDQWQIPQEIYGTESQTIEPYYLIMKLPTATKEEFILLHPYTPISRPNLIGWLAARSDGEFYGKLLLYKFPKQRLVYGPNQIEALINQDPVISQQISLWNRKGSKAIQGNLLIIPIEQSLLYVEPLYIEAEQNSLPILARVIVVYENQIVMAENLQEALEAIFNPNVDSDSTIIRPLEELPSVAPE</sequence>
<dbReference type="PANTHER" id="PTHR39344:SF1">
    <property type="entry name" value="UPF0182 PROTEIN SLL1060"/>
    <property type="match status" value="1"/>
</dbReference>